<reference evidence="2" key="1">
    <citation type="submission" date="2021-06" db="EMBL/GenBank/DDBJ databases">
        <title>Comparative genomics, transcriptomics and evolutionary studies reveal genomic signatures of adaptation to plant cell wall in hemibiotrophic fungi.</title>
        <authorList>
            <consortium name="DOE Joint Genome Institute"/>
            <person name="Baroncelli R."/>
            <person name="Diaz J.F."/>
            <person name="Benocci T."/>
            <person name="Peng M."/>
            <person name="Battaglia E."/>
            <person name="Haridas S."/>
            <person name="Andreopoulos W."/>
            <person name="Labutti K."/>
            <person name="Pangilinan J."/>
            <person name="Floch G.L."/>
            <person name="Makela M.R."/>
            <person name="Henrissat B."/>
            <person name="Grigoriev I.V."/>
            <person name="Crouch J.A."/>
            <person name="De Vries R.P."/>
            <person name="Sukno S.A."/>
            <person name="Thon M.R."/>
        </authorList>
    </citation>
    <scope>NUCLEOTIDE SEQUENCE</scope>
    <source>
        <strain evidence="2">CBS 102054</strain>
    </source>
</reference>
<gene>
    <name evidence="2" type="ORF">BDP81DRAFT_466467</name>
</gene>
<dbReference type="Proteomes" id="UP001243989">
    <property type="component" value="Unassembled WGS sequence"/>
</dbReference>
<proteinExistence type="predicted"/>
<evidence type="ECO:0000313" key="2">
    <source>
        <dbReference type="EMBL" id="KAK1621869.1"/>
    </source>
</evidence>
<keyword evidence="1" id="KW-1133">Transmembrane helix</keyword>
<feature type="transmembrane region" description="Helical" evidence="1">
    <location>
        <begin position="53"/>
        <end position="71"/>
    </location>
</feature>
<comment type="caution">
    <text evidence="2">The sequence shown here is derived from an EMBL/GenBank/DDBJ whole genome shotgun (WGS) entry which is preliminary data.</text>
</comment>
<dbReference type="EMBL" id="JAHMHQ010000042">
    <property type="protein sequence ID" value="KAK1621869.1"/>
    <property type="molecule type" value="Genomic_DNA"/>
</dbReference>
<feature type="transmembrane region" description="Helical" evidence="1">
    <location>
        <begin position="298"/>
        <end position="319"/>
    </location>
</feature>
<dbReference type="AlphaFoldDB" id="A0AAJ0E7L8"/>
<sequence>MSPRHYKHVFLGLSALAVILLWGISLLNGTVTALFKAVWAAQLSPLVPLANDYTGLPLIDYPVALLVAFFFHGTNGSDEAYQLFLLDAYSTLQSAFVWIYVESFRDDYQSLSLLNQVIQAHQLGQARALPFSFLLGAIVPALVGMAPVWLGPDARSARQHQVVLAAWQPDLVWVSVLQMAGSKIVSYWWPPRRTTDAKSAVRRWVLAAYLLSAAVSASGHLYTLVCVMSREEESTNLWRMYVPLPGFLHGPDGPAANVLKRGPWLFLQYDLIIISLSSLLWAYSILSAHKSTSEPPKILALLFGAFAVGPGATVSFILYTRERNGNVKKIPQ</sequence>
<evidence type="ECO:0000313" key="3">
    <source>
        <dbReference type="Proteomes" id="UP001243989"/>
    </source>
</evidence>
<dbReference type="GeneID" id="85479258"/>
<name>A0AAJ0E7L8_9PEZI</name>
<accession>A0AAJ0E7L8</accession>
<feature type="transmembrane region" description="Helical" evidence="1">
    <location>
        <begin position="266"/>
        <end position="286"/>
    </location>
</feature>
<evidence type="ECO:0000256" key="1">
    <source>
        <dbReference type="SAM" id="Phobius"/>
    </source>
</evidence>
<protein>
    <submittedName>
        <fullName evidence="2">Uncharacterized protein</fullName>
    </submittedName>
</protein>
<organism evidence="2 3">
    <name type="scientific">Colletotrichum phormii</name>
    <dbReference type="NCBI Taxonomy" id="359342"/>
    <lineage>
        <taxon>Eukaryota</taxon>
        <taxon>Fungi</taxon>
        <taxon>Dikarya</taxon>
        <taxon>Ascomycota</taxon>
        <taxon>Pezizomycotina</taxon>
        <taxon>Sordariomycetes</taxon>
        <taxon>Hypocreomycetidae</taxon>
        <taxon>Glomerellales</taxon>
        <taxon>Glomerellaceae</taxon>
        <taxon>Colletotrichum</taxon>
        <taxon>Colletotrichum acutatum species complex</taxon>
    </lineage>
</organism>
<feature type="transmembrane region" description="Helical" evidence="1">
    <location>
        <begin position="171"/>
        <end position="189"/>
    </location>
</feature>
<feature type="transmembrane region" description="Helical" evidence="1">
    <location>
        <begin position="131"/>
        <end position="150"/>
    </location>
</feature>
<dbReference type="RefSeq" id="XP_060437864.1">
    <property type="nucleotide sequence ID" value="XM_060594396.1"/>
</dbReference>
<keyword evidence="3" id="KW-1185">Reference proteome</keyword>
<keyword evidence="1" id="KW-0812">Transmembrane</keyword>
<keyword evidence="1" id="KW-0472">Membrane</keyword>
<feature type="transmembrane region" description="Helical" evidence="1">
    <location>
        <begin position="209"/>
        <end position="229"/>
    </location>
</feature>